<dbReference type="Proteomes" id="UP001152798">
    <property type="component" value="Chromosome 7"/>
</dbReference>
<evidence type="ECO:0000256" key="1">
    <source>
        <dbReference type="SAM" id="Phobius"/>
    </source>
</evidence>
<proteinExistence type="predicted"/>
<gene>
    <name evidence="2" type="ORF">NEZAVI_LOCUS15052</name>
</gene>
<sequence length="78" mass="8559">MNRSKRNVSNKGCCLSKTELVLIVPWLLVATGVIIYAPTLEEEVGSDLHIPQWEGLALLSKAAYAALPRTPFSSMFVL</sequence>
<keyword evidence="1" id="KW-1133">Transmembrane helix</keyword>
<reference evidence="2" key="1">
    <citation type="submission" date="2022-01" db="EMBL/GenBank/DDBJ databases">
        <authorList>
            <person name="King R."/>
        </authorList>
    </citation>
    <scope>NUCLEOTIDE SEQUENCE</scope>
</reference>
<evidence type="ECO:0000313" key="3">
    <source>
        <dbReference type="Proteomes" id="UP001152798"/>
    </source>
</evidence>
<name>A0A9P0HTU5_NEZVI</name>
<keyword evidence="1" id="KW-0472">Membrane</keyword>
<keyword evidence="1" id="KW-0812">Transmembrane</keyword>
<evidence type="ECO:0000313" key="2">
    <source>
        <dbReference type="EMBL" id="CAH1407301.1"/>
    </source>
</evidence>
<protein>
    <submittedName>
        <fullName evidence="2">Uncharacterized protein</fullName>
    </submittedName>
</protein>
<organism evidence="2 3">
    <name type="scientific">Nezara viridula</name>
    <name type="common">Southern green stink bug</name>
    <name type="synonym">Cimex viridulus</name>
    <dbReference type="NCBI Taxonomy" id="85310"/>
    <lineage>
        <taxon>Eukaryota</taxon>
        <taxon>Metazoa</taxon>
        <taxon>Ecdysozoa</taxon>
        <taxon>Arthropoda</taxon>
        <taxon>Hexapoda</taxon>
        <taxon>Insecta</taxon>
        <taxon>Pterygota</taxon>
        <taxon>Neoptera</taxon>
        <taxon>Paraneoptera</taxon>
        <taxon>Hemiptera</taxon>
        <taxon>Heteroptera</taxon>
        <taxon>Panheteroptera</taxon>
        <taxon>Pentatomomorpha</taxon>
        <taxon>Pentatomoidea</taxon>
        <taxon>Pentatomidae</taxon>
        <taxon>Pentatominae</taxon>
        <taxon>Nezara</taxon>
    </lineage>
</organism>
<dbReference type="AlphaFoldDB" id="A0A9P0HTU5"/>
<accession>A0A9P0HTU5</accession>
<keyword evidence="3" id="KW-1185">Reference proteome</keyword>
<feature type="transmembrane region" description="Helical" evidence="1">
    <location>
        <begin position="20"/>
        <end position="38"/>
    </location>
</feature>
<dbReference type="EMBL" id="OV725083">
    <property type="protein sequence ID" value="CAH1407301.1"/>
    <property type="molecule type" value="Genomic_DNA"/>
</dbReference>